<evidence type="ECO:0000313" key="1">
    <source>
        <dbReference type="EMBL" id="KAB7502127.1"/>
    </source>
</evidence>
<gene>
    <name evidence="1" type="ORF">Anas_10587</name>
</gene>
<dbReference type="GO" id="GO:0030544">
    <property type="term" value="F:Hsp70 protein binding"/>
    <property type="evidence" value="ECO:0007669"/>
    <property type="project" value="InterPro"/>
</dbReference>
<organism evidence="1 2">
    <name type="scientific">Armadillidium nasatum</name>
    <dbReference type="NCBI Taxonomy" id="96803"/>
    <lineage>
        <taxon>Eukaryota</taxon>
        <taxon>Metazoa</taxon>
        <taxon>Ecdysozoa</taxon>
        <taxon>Arthropoda</taxon>
        <taxon>Crustacea</taxon>
        <taxon>Multicrustacea</taxon>
        <taxon>Malacostraca</taxon>
        <taxon>Eumalacostraca</taxon>
        <taxon>Peracarida</taxon>
        <taxon>Isopoda</taxon>
        <taxon>Oniscidea</taxon>
        <taxon>Crinocheta</taxon>
        <taxon>Armadillidiidae</taxon>
        <taxon>Armadillidium</taxon>
    </lineage>
</organism>
<protein>
    <submittedName>
        <fullName evidence="1">RING finger protein</fullName>
    </submittedName>
</protein>
<dbReference type="InterPro" id="IPR039320">
    <property type="entry name" value="RNF207"/>
</dbReference>
<evidence type="ECO:0000313" key="2">
    <source>
        <dbReference type="Proteomes" id="UP000326759"/>
    </source>
</evidence>
<reference evidence="1 2" key="1">
    <citation type="journal article" date="2019" name="PLoS Biol.">
        <title>Sex chromosomes control vertical transmission of feminizing Wolbachia symbionts in an isopod.</title>
        <authorList>
            <person name="Becking T."/>
            <person name="Chebbi M.A."/>
            <person name="Giraud I."/>
            <person name="Moumen B."/>
            <person name="Laverre T."/>
            <person name="Caubet Y."/>
            <person name="Peccoud J."/>
            <person name="Gilbert C."/>
            <person name="Cordaux R."/>
        </authorList>
    </citation>
    <scope>NUCLEOTIDE SEQUENCE [LARGE SCALE GENOMIC DNA]</scope>
    <source>
        <strain evidence="1">ANa2</strain>
        <tissue evidence="1">Whole body excluding digestive tract and cuticle</tissue>
    </source>
</reference>
<dbReference type="OrthoDB" id="9049620at2759"/>
<comment type="caution">
    <text evidence="1">The sequence shown here is derived from an EMBL/GenBank/DDBJ whole genome shotgun (WGS) entry which is preliminary data.</text>
</comment>
<proteinExistence type="predicted"/>
<dbReference type="EMBL" id="SEYY01008486">
    <property type="protein sequence ID" value="KAB7502127.1"/>
    <property type="molecule type" value="Genomic_DNA"/>
</dbReference>
<dbReference type="GO" id="GO:0048471">
    <property type="term" value="C:perinuclear region of cytoplasm"/>
    <property type="evidence" value="ECO:0007669"/>
    <property type="project" value="TreeGrafter"/>
</dbReference>
<sequence length="77" mass="8821">MFSTTKRTMLCINCFRESSVDARLHCIDLDTAYGQGCKKLERAVMYSLLMYRCRDSLVRSDFADSDSTNVKLIIISI</sequence>
<keyword evidence="2" id="KW-1185">Reference proteome</keyword>
<dbReference type="PANTHER" id="PTHR22635">
    <property type="entry name" value="RING FINGER PROTEIN 207"/>
    <property type="match status" value="1"/>
</dbReference>
<dbReference type="GO" id="GO:0044325">
    <property type="term" value="F:transmembrane transporter binding"/>
    <property type="evidence" value="ECO:0007669"/>
    <property type="project" value="TreeGrafter"/>
</dbReference>
<dbReference type="Proteomes" id="UP000326759">
    <property type="component" value="Unassembled WGS sequence"/>
</dbReference>
<dbReference type="PANTHER" id="PTHR22635:SF0">
    <property type="entry name" value="RING FINGER PROTEIN 207"/>
    <property type="match status" value="1"/>
</dbReference>
<dbReference type="AlphaFoldDB" id="A0A5N5T787"/>
<accession>A0A5N5T787</accession>
<name>A0A5N5T787_9CRUS</name>